<dbReference type="OrthoDB" id="2146at2759"/>
<dbReference type="Pfam" id="PF11913">
    <property type="entry name" value="DUF3431"/>
    <property type="match status" value="1"/>
</dbReference>
<dbReference type="PANTHER" id="PTHR37490:SF2">
    <property type="match status" value="1"/>
</dbReference>
<evidence type="ECO:0000313" key="3">
    <source>
        <dbReference type="EMBL" id="CAE8685079.1"/>
    </source>
</evidence>
<evidence type="ECO:0000313" key="5">
    <source>
        <dbReference type="Proteomes" id="UP000626109"/>
    </source>
</evidence>
<protein>
    <submittedName>
        <fullName evidence="4">Uncharacterized protein</fullName>
    </submittedName>
</protein>
<dbReference type="Proteomes" id="UP000654075">
    <property type="component" value="Unassembled WGS sequence"/>
</dbReference>
<dbReference type="EMBL" id="CAJNNW010026411">
    <property type="protein sequence ID" value="CAE8685079.1"/>
    <property type="molecule type" value="Genomic_DNA"/>
</dbReference>
<sequence>MKPLLAVLALFWPEACGEAPAGAVPSAGFVSWFADYELRLSPQSLGAAPLEWRLTAWQFQEELLNFYREGSPPPLNTALFVTETLPEAEQLQVLSECPGLVLASCMLMAKARLSAGDRKQAVYLVSRVLTLLADLAERAASLQHLKGTFVAQKPFRQRLLDNTGSVLGDEFFAAASEAALLVAPGWGLEAAISDFLRDSQLMLHVEAHEALSTSAASASCSAGRLDVVIAHCNEDLSWLRSFSDARIWIYHKCNPDLVGLPELPCVIAEQLPNFAMESLAYAIHMHRRHGDFASFTLFLQGKPFEHAPQNLVMDAVAAIRAGTYDVGFLHLNARRFLSGSSFCLRDLHLTLFGDSTVPEVFGSYCCSQFLVRRDRLLSRTQDVYARIVELLLGQVPLACMQDDQYDNRPRIAVSALFEHLWHIVLGEDPVLPSRRSDRRLPVFARVDVTPGELPDYFDASRGFN</sequence>
<proteinExistence type="predicted"/>
<keyword evidence="1" id="KW-0732">Signal</keyword>
<evidence type="ECO:0000256" key="1">
    <source>
        <dbReference type="SAM" id="SignalP"/>
    </source>
</evidence>
<name>A0A813K717_POLGL</name>
<feature type="chain" id="PRO_5036222210" evidence="1">
    <location>
        <begin position="18"/>
        <end position="464"/>
    </location>
</feature>
<dbReference type="EMBL" id="CAJNNW010028327">
    <property type="protein sequence ID" value="CAE8695646.1"/>
    <property type="molecule type" value="Genomic_DNA"/>
</dbReference>
<evidence type="ECO:0000313" key="2">
    <source>
        <dbReference type="EMBL" id="CAE8629471.1"/>
    </source>
</evidence>
<dbReference type="Proteomes" id="UP000626109">
    <property type="component" value="Unassembled WGS sequence"/>
</dbReference>
<gene>
    <name evidence="2" type="ORF">PGLA1383_LOCUS45946</name>
    <name evidence="3" type="ORF">PGLA2088_LOCUS24292</name>
    <name evidence="4" type="ORF">PGLA2088_LOCUS29464</name>
</gene>
<evidence type="ECO:0000313" key="6">
    <source>
        <dbReference type="Proteomes" id="UP000654075"/>
    </source>
</evidence>
<organism evidence="4 5">
    <name type="scientific">Polarella glacialis</name>
    <name type="common">Dinoflagellate</name>
    <dbReference type="NCBI Taxonomy" id="89957"/>
    <lineage>
        <taxon>Eukaryota</taxon>
        <taxon>Sar</taxon>
        <taxon>Alveolata</taxon>
        <taxon>Dinophyceae</taxon>
        <taxon>Suessiales</taxon>
        <taxon>Suessiaceae</taxon>
        <taxon>Polarella</taxon>
    </lineage>
</organism>
<reference evidence="4" key="1">
    <citation type="submission" date="2021-02" db="EMBL/GenBank/DDBJ databases">
        <authorList>
            <person name="Dougan E. K."/>
            <person name="Rhodes N."/>
            <person name="Thang M."/>
            <person name="Chan C."/>
        </authorList>
    </citation>
    <scope>NUCLEOTIDE SEQUENCE</scope>
</reference>
<dbReference type="AlphaFoldDB" id="A0A813K717"/>
<dbReference type="InterPro" id="IPR021838">
    <property type="entry name" value="DUF3431"/>
</dbReference>
<dbReference type="EMBL" id="CAJNNV010029648">
    <property type="protein sequence ID" value="CAE8629471.1"/>
    <property type="molecule type" value="Genomic_DNA"/>
</dbReference>
<comment type="caution">
    <text evidence="4">The sequence shown here is derived from an EMBL/GenBank/DDBJ whole genome shotgun (WGS) entry which is preliminary data.</text>
</comment>
<evidence type="ECO:0000313" key="4">
    <source>
        <dbReference type="EMBL" id="CAE8695646.1"/>
    </source>
</evidence>
<accession>A0A813K717</accession>
<feature type="signal peptide" evidence="1">
    <location>
        <begin position="1"/>
        <end position="17"/>
    </location>
</feature>
<dbReference type="PANTHER" id="PTHR37490">
    <property type="entry name" value="EXPRESSED PROTEIN"/>
    <property type="match status" value="1"/>
</dbReference>
<keyword evidence="6" id="KW-1185">Reference proteome</keyword>